<keyword evidence="6" id="KW-0698">rRNA processing</keyword>
<evidence type="ECO:0000313" key="15">
    <source>
        <dbReference type="EMBL" id="OUD99841.1"/>
    </source>
</evidence>
<gene>
    <name evidence="15" type="primary">rsmE</name>
    <name evidence="15" type="ORF">CMMCAS07_20415</name>
</gene>
<evidence type="ECO:0000256" key="2">
    <source>
        <dbReference type="ARBA" id="ARBA00005528"/>
    </source>
</evidence>
<evidence type="ECO:0000256" key="13">
    <source>
        <dbReference type="SAM" id="MobiDB-lite"/>
    </source>
</evidence>
<name>A0A251XCV1_CLAMM</name>
<dbReference type="InterPro" id="IPR029028">
    <property type="entry name" value="Alpha/beta_knot_MTases"/>
</dbReference>
<protein>
    <recommendedName>
        <fullName evidence="4">Ribosomal RNA small subunit methyltransferase E</fullName>
        <ecNumber evidence="3">2.1.1.193</ecNumber>
    </recommendedName>
    <alternativeName>
        <fullName evidence="11">16S rRNA m3U1498 methyltransferase</fullName>
    </alternativeName>
</protein>
<keyword evidence="16" id="KW-1185">Reference proteome</keyword>
<evidence type="ECO:0000256" key="1">
    <source>
        <dbReference type="ARBA" id="ARBA00004496"/>
    </source>
</evidence>
<proteinExistence type="inferred from homology"/>
<organism evidence="15 16">
    <name type="scientific">Clavibacter michiganensis subsp. michiganensis</name>
    <dbReference type="NCBI Taxonomy" id="33013"/>
    <lineage>
        <taxon>Bacteria</taxon>
        <taxon>Bacillati</taxon>
        <taxon>Actinomycetota</taxon>
        <taxon>Actinomycetes</taxon>
        <taxon>Micrococcales</taxon>
        <taxon>Microbacteriaceae</taxon>
        <taxon>Clavibacter</taxon>
    </lineage>
</organism>
<sequence>MVLVQALAKGDRDELAVQAATELGVDAVIPWQAQRSVSRWEGQKVAKGRDRWRAIVREAVKQSIRPRVPEVEALATTKDLVRMAATARVLVLDPTAVARLSRLDLATADGDAGPATDVLLVVGPRAESPPRRSSRCGRRGRSRSRSARGSSARRPRAGRAGARQRRARALVTSRVPRRLGA</sequence>
<dbReference type="CDD" id="cd18084">
    <property type="entry name" value="RsmE-like"/>
    <property type="match status" value="1"/>
</dbReference>
<dbReference type="Proteomes" id="UP000195062">
    <property type="component" value="Unassembled WGS sequence"/>
</dbReference>
<dbReference type="PANTHER" id="PTHR30027">
    <property type="entry name" value="RIBOSOMAL RNA SMALL SUBUNIT METHYLTRANSFERASE E"/>
    <property type="match status" value="1"/>
</dbReference>
<dbReference type="AlphaFoldDB" id="A0A251XCV1"/>
<evidence type="ECO:0000256" key="5">
    <source>
        <dbReference type="ARBA" id="ARBA00022490"/>
    </source>
</evidence>
<dbReference type="InterPro" id="IPR046886">
    <property type="entry name" value="RsmE_MTase_dom"/>
</dbReference>
<feature type="domain" description="Ribosomal RNA small subunit methyltransferase E methyltransferase" evidence="14">
    <location>
        <begin position="2"/>
        <end position="124"/>
    </location>
</feature>
<reference evidence="15 16" key="1">
    <citation type="submission" date="2016-08" db="EMBL/GenBank/DDBJ databases">
        <title>Genome sequence of Clavibacter michiganensis subsp. michiganensis strain CASJ007.</title>
        <authorList>
            <person name="Thapa S.P."/>
            <person name="Coaker G."/>
        </authorList>
    </citation>
    <scope>NUCLEOTIDE SEQUENCE [LARGE SCALE GENOMIC DNA]</scope>
    <source>
        <strain evidence="15">CASJ007</strain>
    </source>
</reference>
<keyword evidence="5" id="KW-0963">Cytoplasm</keyword>
<dbReference type="PANTHER" id="PTHR30027:SF3">
    <property type="entry name" value="16S RRNA (URACIL(1498)-N(3))-METHYLTRANSFERASE"/>
    <property type="match status" value="1"/>
</dbReference>
<comment type="subcellular location">
    <subcellularLocation>
        <location evidence="1">Cytoplasm</location>
    </subcellularLocation>
</comment>
<feature type="region of interest" description="Disordered" evidence="13">
    <location>
        <begin position="123"/>
        <end position="181"/>
    </location>
</feature>
<evidence type="ECO:0000256" key="6">
    <source>
        <dbReference type="ARBA" id="ARBA00022552"/>
    </source>
</evidence>
<dbReference type="EMBL" id="MDHH01000010">
    <property type="protein sequence ID" value="OUD99841.1"/>
    <property type="molecule type" value="Genomic_DNA"/>
</dbReference>
<comment type="caution">
    <text evidence="15">The sequence shown here is derived from an EMBL/GenBank/DDBJ whole genome shotgun (WGS) entry which is preliminary data.</text>
</comment>
<evidence type="ECO:0000256" key="7">
    <source>
        <dbReference type="ARBA" id="ARBA00022603"/>
    </source>
</evidence>
<dbReference type="Pfam" id="PF04452">
    <property type="entry name" value="Methyltrans_RNA"/>
    <property type="match status" value="1"/>
</dbReference>
<evidence type="ECO:0000256" key="10">
    <source>
        <dbReference type="ARBA" id="ARBA00025699"/>
    </source>
</evidence>
<dbReference type="GO" id="GO:0070042">
    <property type="term" value="F:rRNA (uridine-N3-)-methyltransferase activity"/>
    <property type="evidence" value="ECO:0007669"/>
    <property type="project" value="TreeGrafter"/>
</dbReference>
<evidence type="ECO:0000259" key="14">
    <source>
        <dbReference type="Pfam" id="PF04452"/>
    </source>
</evidence>
<dbReference type="GO" id="GO:0070475">
    <property type="term" value="P:rRNA base methylation"/>
    <property type="evidence" value="ECO:0007669"/>
    <property type="project" value="TreeGrafter"/>
</dbReference>
<evidence type="ECO:0000256" key="3">
    <source>
        <dbReference type="ARBA" id="ARBA00012328"/>
    </source>
</evidence>
<evidence type="ECO:0000256" key="8">
    <source>
        <dbReference type="ARBA" id="ARBA00022679"/>
    </source>
</evidence>
<feature type="compositionally biased region" description="Basic residues" evidence="13">
    <location>
        <begin position="132"/>
        <end position="168"/>
    </location>
</feature>
<dbReference type="EC" id="2.1.1.193" evidence="3"/>
<dbReference type="SUPFAM" id="SSF75217">
    <property type="entry name" value="alpha/beta knot"/>
    <property type="match status" value="1"/>
</dbReference>
<comment type="similarity">
    <text evidence="2">Belongs to the RNA methyltransferase RsmE family.</text>
</comment>
<comment type="catalytic activity">
    <reaction evidence="12">
        <text>uridine(1498) in 16S rRNA + S-adenosyl-L-methionine = N(3)-methyluridine(1498) in 16S rRNA + S-adenosyl-L-homocysteine + H(+)</text>
        <dbReference type="Rhea" id="RHEA:42920"/>
        <dbReference type="Rhea" id="RHEA-COMP:10283"/>
        <dbReference type="Rhea" id="RHEA-COMP:10284"/>
        <dbReference type="ChEBI" id="CHEBI:15378"/>
        <dbReference type="ChEBI" id="CHEBI:57856"/>
        <dbReference type="ChEBI" id="CHEBI:59789"/>
        <dbReference type="ChEBI" id="CHEBI:65315"/>
        <dbReference type="ChEBI" id="CHEBI:74502"/>
        <dbReference type="EC" id="2.1.1.193"/>
    </reaction>
</comment>
<evidence type="ECO:0000313" key="16">
    <source>
        <dbReference type="Proteomes" id="UP000195062"/>
    </source>
</evidence>
<keyword evidence="9" id="KW-0949">S-adenosyl-L-methionine</keyword>
<dbReference type="Gene3D" id="3.40.1280.10">
    <property type="match status" value="1"/>
</dbReference>
<dbReference type="NCBIfam" id="TIGR00046">
    <property type="entry name" value="RsmE family RNA methyltransferase"/>
    <property type="match status" value="1"/>
</dbReference>
<keyword evidence="8 15" id="KW-0808">Transferase</keyword>
<evidence type="ECO:0000256" key="4">
    <source>
        <dbReference type="ARBA" id="ARBA00013673"/>
    </source>
</evidence>
<comment type="function">
    <text evidence="10">Specifically methylates the N3 position of the uracil ring of uridine 1498 (m3U1498) in 16S rRNA. Acts on the fully assembled 30S ribosomal subunit.</text>
</comment>
<keyword evidence="7 15" id="KW-0489">Methyltransferase</keyword>
<dbReference type="GO" id="GO:0005737">
    <property type="term" value="C:cytoplasm"/>
    <property type="evidence" value="ECO:0007669"/>
    <property type="project" value="UniProtKB-SubCell"/>
</dbReference>
<dbReference type="InterPro" id="IPR006700">
    <property type="entry name" value="RsmE"/>
</dbReference>
<dbReference type="InterPro" id="IPR029026">
    <property type="entry name" value="tRNA_m1G_MTases_N"/>
</dbReference>
<evidence type="ECO:0000256" key="11">
    <source>
        <dbReference type="ARBA" id="ARBA00033196"/>
    </source>
</evidence>
<accession>A0A251XCV1</accession>
<evidence type="ECO:0000256" key="9">
    <source>
        <dbReference type="ARBA" id="ARBA00022691"/>
    </source>
</evidence>
<evidence type="ECO:0000256" key="12">
    <source>
        <dbReference type="ARBA" id="ARBA00047944"/>
    </source>
</evidence>